<feature type="compositionally biased region" description="Basic and acidic residues" evidence="1">
    <location>
        <begin position="1"/>
        <end position="11"/>
    </location>
</feature>
<accession>A0A2N5N943</accession>
<organism evidence="2 3">
    <name type="scientific">Paenibacillus pasadenensis</name>
    <dbReference type="NCBI Taxonomy" id="217090"/>
    <lineage>
        <taxon>Bacteria</taxon>
        <taxon>Bacillati</taxon>
        <taxon>Bacillota</taxon>
        <taxon>Bacilli</taxon>
        <taxon>Bacillales</taxon>
        <taxon>Paenibacillaceae</taxon>
        <taxon>Paenibacillus</taxon>
    </lineage>
</organism>
<gene>
    <name evidence="2" type="ORF">B8V81_1100</name>
</gene>
<protein>
    <submittedName>
        <fullName evidence="2">Uncharacterized protein</fullName>
    </submittedName>
</protein>
<keyword evidence="3" id="KW-1185">Reference proteome</keyword>
<name>A0A2N5N943_9BACL</name>
<evidence type="ECO:0000313" key="2">
    <source>
        <dbReference type="EMBL" id="PLT46876.1"/>
    </source>
</evidence>
<dbReference type="EMBL" id="NFEZ01000003">
    <property type="protein sequence ID" value="PLT46876.1"/>
    <property type="molecule type" value="Genomic_DNA"/>
</dbReference>
<feature type="region of interest" description="Disordered" evidence="1">
    <location>
        <begin position="1"/>
        <end position="36"/>
    </location>
</feature>
<dbReference type="AlphaFoldDB" id="A0A2N5N943"/>
<evidence type="ECO:0000256" key="1">
    <source>
        <dbReference type="SAM" id="MobiDB-lite"/>
    </source>
</evidence>
<feature type="compositionally biased region" description="Basic residues" evidence="1">
    <location>
        <begin position="24"/>
        <end position="36"/>
    </location>
</feature>
<reference evidence="2 3" key="1">
    <citation type="submission" date="2017-05" db="EMBL/GenBank/DDBJ databases">
        <title>Functional genome analysis of Paenibacillus pasadenensis strain R16: insights on endophytic life style and antifungal activity.</title>
        <authorList>
            <person name="Passera A."/>
            <person name="Marcolungo L."/>
            <person name="Casati P."/>
            <person name="Brasca M."/>
            <person name="Quaglino F."/>
            <person name="Delledonne M."/>
        </authorList>
    </citation>
    <scope>NUCLEOTIDE SEQUENCE [LARGE SCALE GENOMIC DNA]</scope>
    <source>
        <strain evidence="2 3">R16</strain>
    </source>
</reference>
<comment type="caution">
    <text evidence="2">The sequence shown here is derived from an EMBL/GenBank/DDBJ whole genome shotgun (WGS) entry which is preliminary data.</text>
</comment>
<proteinExistence type="predicted"/>
<sequence>MPRKAGLRDCRAGVAPAHGQAASSRRRWPKKQKGRIPLHGSVRAAGTACTPICFSQSIIHKCLAISFDSVQIEFTFEGYACSER</sequence>
<evidence type="ECO:0000313" key="3">
    <source>
        <dbReference type="Proteomes" id="UP000234789"/>
    </source>
</evidence>
<dbReference type="Proteomes" id="UP000234789">
    <property type="component" value="Unassembled WGS sequence"/>
</dbReference>